<dbReference type="Pfam" id="PF13302">
    <property type="entry name" value="Acetyltransf_3"/>
    <property type="match status" value="1"/>
</dbReference>
<dbReference type="EMBL" id="BTCL01000019">
    <property type="protein sequence ID" value="GMK47354.1"/>
    <property type="molecule type" value="Genomic_DNA"/>
</dbReference>
<dbReference type="PROSITE" id="PS51186">
    <property type="entry name" value="GNAT"/>
    <property type="match status" value="1"/>
</dbReference>
<dbReference type="InterPro" id="IPR000182">
    <property type="entry name" value="GNAT_dom"/>
</dbReference>
<keyword evidence="3" id="KW-1185">Reference proteome</keyword>
<dbReference type="InterPro" id="IPR051908">
    <property type="entry name" value="Ribosomal_N-acetyltransferase"/>
</dbReference>
<evidence type="ECO:0000313" key="2">
    <source>
        <dbReference type="EMBL" id="GMK47354.1"/>
    </source>
</evidence>
<feature type="domain" description="N-acetyltransferase" evidence="1">
    <location>
        <begin position="15"/>
        <end position="176"/>
    </location>
</feature>
<comment type="caution">
    <text evidence="2">The sequence shown here is derived from an EMBL/GenBank/DDBJ whole genome shotgun (WGS) entry which is preliminary data.</text>
</comment>
<organism evidence="2 3">
    <name type="scientific">Paenibacillus glycanilyticus</name>
    <dbReference type="NCBI Taxonomy" id="126569"/>
    <lineage>
        <taxon>Bacteria</taxon>
        <taxon>Bacillati</taxon>
        <taxon>Bacillota</taxon>
        <taxon>Bacilli</taxon>
        <taxon>Bacillales</taxon>
        <taxon>Paenibacillaceae</taxon>
        <taxon>Paenibacillus</taxon>
    </lineage>
</organism>
<dbReference type="SUPFAM" id="SSF55729">
    <property type="entry name" value="Acyl-CoA N-acyltransferases (Nat)"/>
    <property type="match status" value="1"/>
</dbReference>
<evidence type="ECO:0000313" key="3">
    <source>
        <dbReference type="Proteomes" id="UP001285921"/>
    </source>
</evidence>
<gene>
    <name evidence="2" type="ORF">PghCCS26_44840</name>
</gene>
<sequence>MFKATINNDTYLSLLETRHAKELFQLIDSSRESIREWLEFPDLTHQVEDTDAFIRRSLKRFSENDGYWAGIWYRNKLAGSIGFLYMDWKNKKTEIGYWLGKEYEGLGLATSSCKLFINHAFEELGLHKVQIGVAANNLKSRAIPDRLKFTNEGVIRHYELLHGAYLDRVVYGLLKEEWEPENESQAFI</sequence>
<reference evidence="2 3" key="1">
    <citation type="submission" date="2023-05" db="EMBL/GenBank/DDBJ databases">
        <title>Draft genome of Paenibacillus sp. CCS26.</title>
        <authorList>
            <person name="Akita H."/>
            <person name="Shinto Y."/>
            <person name="Kimura Z."/>
        </authorList>
    </citation>
    <scope>NUCLEOTIDE SEQUENCE [LARGE SCALE GENOMIC DNA]</scope>
    <source>
        <strain evidence="2 3">CCS26</strain>
    </source>
</reference>
<accession>A0ABQ6NTQ9</accession>
<evidence type="ECO:0000259" key="1">
    <source>
        <dbReference type="PROSITE" id="PS51186"/>
    </source>
</evidence>
<dbReference type="PANTHER" id="PTHR43441">
    <property type="entry name" value="RIBOSOMAL-PROTEIN-SERINE ACETYLTRANSFERASE"/>
    <property type="match status" value="1"/>
</dbReference>
<dbReference type="PANTHER" id="PTHR43441:SF12">
    <property type="entry name" value="RIBOSOMAL N-ACETYLTRANSFERASE YDAF-RELATED"/>
    <property type="match status" value="1"/>
</dbReference>
<dbReference type="InterPro" id="IPR016181">
    <property type="entry name" value="Acyl_CoA_acyltransferase"/>
</dbReference>
<dbReference type="Gene3D" id="3.40.630.30">
    <property type="match status" value="1"/>
</dbReference>
<dbReference type="RefSeq" id="WP_317981336.1">
    <property type="nucleotide sequence ID" value="NZ_BTCL01000019.1"/>
</dbReference>
<protein>
    <submittedName>
        <fullName evidence="2">GNAT family N-acetyltransferase</fullName>
    </submittedName>
</protein>
<dbReference type="Proteomes" id="UP001285921">
    <property type="component" value="Unassembled WGS sequence"/>
</dbReference>
<proteinExistence type="predicted"/>
<name>A0ABQ6NTQ9_9BACL</name>